<keyword evidence="2 10" id="KW-0489">Methyltransferase</keyword>
<comment type="catalytic activity">
    <reaction evidence="7">
        <text>a 2'-deoxycytidine in DNA + S-adenosyl-L-methionine = an N(4)-methyl-2'-deoxycytidine in DNA + S-adenosyl-L-homocysteine + H(+)</text>
        <dbReference type="Rhea" id="RHEA:16857"/>
        <dbReference type="Rhea" id="RHEA-COMP:11369"/>
        <dbReference type="Rhea" id="RHEA-COMP:13674"/>
        <dbReference type="ChEBI" id="CHEBI:15378"/>
        <dbReference type="ChEBI" id="CHEBI:57856"/>
        <dbReference type="ChEBI" id="CHEBI:59789"/>
        <dbReference type="ChEBI" id="CHEBI:85452"/>
        <dbReference type="ChEBI" id="CHEBI:137933"/>
        <dbReference type="EC" id="2.1.1.113"/>
    </reaction>
</comment>
<dbReference type="AlphaFoldDB" id="A0A165B1Y1"/>
<dbReference type="InterPro" id="IPR002941">
    <property type="entry name" value="DNA_methylase_N4/N6"/>
</dbReference>
<keyword evidence="3" id="KW-0808">Transferase</keyword>
<dbReference type="PRINTS" id="PR00508">
    <property type="entry name" value="S21N4MTFRASE"/>
</dbReference>
<keyword evidence="5" id="KW-0680">Restriction system</keyword>
<gene>
    <name evidence="10" type="ORF">FLM9_1539</name>
</gene>
<dbReference type="REBASE" id="177070">
    <property type="entry name" value="M.Sspm9ORF1539P"/>
</dbReference>
<evidence type="ECO:0000256" key="5">
    <source>
        <dbReference type="ARBA" id="ARBA00022747"/>
    </source>
</evidence>
<feature type="domain" description="DNA methylase N-4/N-6" evidence="9">
    <location>
        <begin position="43"/>
        <end position="283"/>
    </location>
</feature>
<name>A0A165B1Y1_9SYNE</name>
<dbReference type="InterPro" id="IPR029063">
    <property type="entry name" value="SAM-dependent_MTases_sf"/>
</dbReference>
<evidence type="ECO:0000256" key="8">
    <source>
        <dbReference type="RuleBase" id="RU362026"/>
    </source>
</evidence>
<keyword evidence="6" id="KW-0238">DNA-binding</keyword>
<evidence type="ECO:0000256" key="3">
    <source>
        <dbReference type="ARBA" id="ARBA00022679"/>
    </source>
</evidence>
<evidence type="ECO:0000256" key="6">
    <source>
        <dbReference type="ARBA" id="ARBA00023125"/>
    </source>
</evidence>
<dbReference type="Proteomes" id="UP000182631">
    <property type="component" value="Unassembled WGS sequence"/>
</dbReference>
<dbReference type="GO" id="GO:0003677">
    <property type="term" value="F:DNA binding"/>
    <property type="evidence" value="ECO:0007669"/>
    <property type="project" value="UniProtKB-KW"/>
</dbReference>
<dbReference type="GO" id="GO:0015667">
    <property type="term" value="F:site-specific DNA-methyltransferase (cytosine-N4-specific) activity"/>
    <property type="evidence" value="ECO:0007669"/>
    <property type="project" value="UniProtKB-EC"/>
</dbReference>
<dbReference type="GO" id="GO:0032259">
    <property type="term" value="P:methylation"/>
    <property type="evidence" value="ECO:0007669"/>
    <property type="project" value="UniProtKB-KW"/>
</dbReference>
<evidence type="ECO:0000256" key="7">
    <source>
        <dbReference type="ARBA" id="ARBA00049120"/>
    </source>
</evidence>
<dbReference type="EC" id="2.1.1.-" evidence="8"/>
<proteinExistence type="inferred from homology"/>
<dbReference type="SUPFAM" id="SSF53335">
    <property type="entry name" value="S-adenosyl-L-methionine-dependent methyltransferases"/>
    <property type="match status" value="1"/>
</dbReference>
<dbReference type="InterPro" id="IPR017985">
    <property type="entry name" value="MeTrfase_CN4_CS"/>
</dbReference>
<dbReference type="Pfam" id="PF01555">
    <property type="entry name" value="N6_N4_Mtase"/>
    <property type="match status" value="1"/>
</dbReference>
<comment type="similarity">
    <text evidence="1">Belongs to the N(4)/N(6)-methyltransferase family. N(4) subfamily.</text>
</comment>
<dbReference type="PROSITE" id="PS00093">
    <property type="entry name" value="N4_MTASE"/>
    <property type="match status" value="1"/>
</dbReference>
<dbReference type="EMBL" id="FITM01000163">
    <property type="protein sequence ID" value="SAY39395.1"/>
    <property type="molecule type" value="Genomic_DNA"/>
</dbReference>
<keyword evidence="4" id="KW-0949">S-adenosyl-L-methionine</keyword>
<evidence type="ECO:0000256" key="1">
    <source>
        <dbReference type="ARBA" id="ARBA00010203"/>
    </source>
</evidence>
<evidence type="ECO:0000256" key="4">
    <source>
        <dbReference type="ARBA" id="ARBA00022691"/>
    </source>
</evidence>
<dbReference type="Gene3D" id="3.40.50.150">
    <property type="entry name" value="Vaccinia Virus protein VP39"/>
    <property type="match status" value="1"/>
</dbReference>
<evidence type="ECO:0000256" key="2">
    <source>
        <dbReference type="ARBA" id="ARBA00022603"/>
    </source>
</evidence>
<evidence type="ECO:0000259" key="9">
    <source>
        <dbReference type="Pfam" id="PF01555"/>
    </source>
</evidence>
<sequence length="297" mass="32492">MNGLGGGPLAIADLMQKTPASDTVRILVGDSRQVLGQIAPGTVQCCVTSPPYWGLRDYDHGDQIGAEPSPEGYVSNLVAVFQGVRRVLRSNGTLWLNVGDGYARNGGTGRSGPNALVGNTKKLIQQRNCKVPNCWGLKDRDLMGLPWRIAFALQEDGWLLRSKITWIKKAPMPESVRNRPSNATEDLFLFAKKPSYYYDNQAMREESGANLRNYWILGPDFSGVPHPAVFPRELARRCILLGSQPGDVILDPFSGSGTTGVVAAQSNRGAILVELNPVYAQQSRSRINQDLQLTMIP</sequence>
<reference evidence="11" key="1">
    <citation type="submission" date="2016-02" db="EMBL/GenBank/DDBJ databases">
        <authorList>
            <person name="liu f."/>
        </authorList>
    </citation>
    <scope>NUCLEOTIDE SEQUENCE [LARGE SCALE GENOMIC DNA]</scope>
</reference>
<keyword evidence="11" id="KW-1185">Reference proteome</keyword>
<evidence type="ECO:0000313" key="11">
    <source>
        <dbReference type="Proteomes" id="UP000182631"/>
    </source>
</evidence>
<dbReference type="GO" id="GO:0008170">
    <property type="term" value="F:N-methyltransferase activity"/>
    <property type="evidence" value="ECO:0007669"/>
    <property type="project" value="InterPro"/>
</dbReference>
<dbReference type="GO" id="GO:0009307">
    <property type="term" value="P:DNA restriction-modification system"/>
    <property type="evidence" value="ECO:0007669"/>
    <property type="project" value="UniProtKB-KW"/>
</dbReference>
<evidence type="ECO:0000313" key="10">
    <source>
        <dbReference type="EMBL" id="SAY39395.1"/>
    </source>
</evidence>
<accession>A0A165B1Y1</accession>
<protein>
    <recommendedName>
        <fullName evidence="8">Methyltransferase</fullName>
        <ecNumber evidence="8">2.1.1.-</ecNumber>
    </recommendedName>
</protein>
<organism evidence="10 11">
    <name type="scientific">Candidatus Synechococcus spongiarum</name>
    <dbReference type="NCBI Taxonomy" id="431041"/>
    <lineage>
        <taxon>Bacteria</taxon>
        <taxon>Bacillati</taxon>
        <taxon>Cyanobacteriota</taxon>
        <taxon>Cyanophyceae</taxon>
        <taxon>Synechococcales</taxon>
        <taxon>Synechococcaceae</taxon>
        <taxon>Synechococcus</taxon>
    </lineage>
</organism>
<dbReference type="InterPro" id="IPR001091">
    <property type="entry name" value="RM_Methyltransferase"/>
</dbReference>